<reference evidence="6" key="1">
    <citation type="journal article" date="2019" name="Int. J. Syst. Evol. Microbiol.">
        <title>The Global Catalogue of Microorganisms (GCM) 10K type strain sequencing project: providing services to taxonomists for standard genome sequencing and annotation.</title>
        <authorList>
            <consortium name="The Broad Institute Genomics Platform"/>
            <consortium name="The Broad Institute Genome Sequencing Center for Infectious Disease"/>
            <person name="Wu L."/>
            <person name="Ma J."/>
        </authorList>
    </citation>
    <scope>NUCLEOTIDE SEQUENCE [LARGE SCALE GENOMIC DNA]</scope>
    <source>
        <strain evidence="6">JCM 14718</strain>
    </source>
</reference>
<dbReference type="InterPro" id="IPR000843">
    <property type="entry name" value="HTH_LacI"/>
</dbReference>
<dbReference type="Pfam" id="PF13377">
    <property type="entry name" value="Peripla_BP_3"/>
    <property type="match status" value="1"/>
</dbReference>
<dbReference type="CDD" id="cd01392">
    <property type="entry name" value="HTH_LacI"/>
    <property type="match status" value="1"/>
</dbReference>
<dbReference type="InterPro" id="IPR028082">
    <property type="entry name" value="Peripla_BP_I"/>
</dbReference>
<keyword evidence="2 5" id="KW-0238">DNA-binding</keyword>
<dbReference type="PROSITE" id="PS50932">
    <property type="entry name" value="HTH_LACI_2"/>
    <property type="match status" value="1"/>
</dbReference>
<evidence type="ECO:0000256" key="2">
    <source>
        <dbReference type="ARBA" id="ARBA00023125"/>
    </source>
</evidence>
<dbReference type="PANTHER" id="PTHR30146">
    <property type="entry name" value="LACI-RELATED TRANSCRIPTIONAL REPRESSOR"/>
    <property type="match status" value="1"/>
</dbReference>
<dbReference type="Gene3D" id="3.40.50.2300">
    <property type="match status" value="2"/>
</dbReference>
<dbReference type="Pfam" id="PF00356">
    <property type="entry name" value="LacI"/>
    <property type="match status" value="1"/>
</dbReference>
<dbReference type="InterPro" id="IPR010982">
    <property type="entry name" value="Lambda_DNA-bd_dom_sf"/>
</dbReference>
<evidence type="ECO:0000313" key="6">
    <source>
        <dbReference type="Proteomes" id="UP001500618"/>
    </source>
</evidence>
<sequence>MTDDPKPATRKNVAELSGVSGAVVSYVVNGGPRPVSAQTRERVLAAMQELNYRPNAAARALRLRRTNAIGLILPDISNPYFGEFAKAIEDAAFDRGFALILGNSSNDPDREAAQLDSFIDRQVDGLLVISVRRHAELSIVRDAQIPLVVIDQPEKGVDLPTVVIDNYRGARAAVEHLRSHGHRRIGLIGGPPLLPGSRARQAGWRDALNEIGDGQGVQAVAPFTRLGGLEAGLQLLSGPDRPSALFVSSDIQSIGVLRACAQLDLRVPDEVALISFDGTQAAEFTAPPLTVIHQPVDLIATAALDMLLAPTAQHKVVPYTLIPRASCGC</sequence>
<gene>
    <name evidence="5" type="ORF">GCM10009765_10400</name>
</gene>
<dbReference type="InterPro" id="IPR046335">
    <property type="entry name" value="LacI/GalR-like_sensor"/>
</dbReference>
<feature type="domain" description="HTH lacI-type" evidence="4">
    <location>
        <begin position="8"/>
        <end position="63"/>
    </location>
</feature>
<dbReference type="Proteomes" id="UP001500618">
    <property type="component" value="Unassembled WGS sequence"/>
</dbReference>
<accession>A0ABP4RW06</accession>
<dbReference type="Gene3D" id="1.10.260.40">
    <property type="entry name" value="lambda repressor-like DNA-binding domains"/>
    <property type="match status" value="1"/>
</dbReference>
<dbReference type="RefSeq" id="WP_344307620.1">
    <property type="nucleotide sequence ID" value="NZ_BAAANY010000003.1"/>
</dbReference>
<organism evidence="5 6">
    <name type="scientific">Fodinicola feengrottensis</name>
    <dbReference type="NCBI Taxonomy" id="435914"/>
    <lineage>
        <taxon>Bacteria</taxon>
        <taxon>Bacillati</taxon>
        <taxon>Actinomycetota</taxon>
        <taxon>Actinomycetes</taxon>
        <taxon>Mycobacteriales</taxon>
        <taxon>Fodinicola</taxon>
    </lineage>
</organism>
<keyword evidence="6" id="KW-1185">Reference proteome</keyword>
<dbReference type="CDD" id="cd06267">
    <property type="entry name" value="PBP1_LacI_sugar_binding-like"/>
    <property type="match status" value="1"/>
</dbReference>
<name>A0ABP4RW06_9ACTN</name>
<protein>
    <submittedName>
        <fullName evidence="5">LacI family DNA-binding transcriptional regulator</fullName>
    </submittedName>
</protein>
<proteinExistence type="predicted"/>
<comment type="caution">
    <text evidence="5">The sequence shown here is derived from an EMBL/GenBank/DDBJ whole genome shotgun (WGS) entry which is preliminary data.</text>
</comment>
<evidence type="ECO:0000259" key="4">
    <source>
        <dbReference type="PROSITE" id="PS50932"/>
    </source>
</evidence>
<evidence type="ECO:0000256" key="1">
    <source>
        <dbReference type="ARBA" id="ARBA00023015"/>
    </source>
</evidence>
<dbReference type="SMART" id="SM00354">
    <property type="entry name" value="HTH_LACI"/>
    <property type="match status" value="1"/>
</dbReference>
<dbReference type="GO" id="GO:0003677">
    <property type="term" value="F:DNA binding"/>
    <property type="evidence" value="ECO:0007669"/>
    <property type="project" value="UniProtKB-KW"/>
</dbReference>
<dbReference type="SUPFAM" id="SSF47413">
    <property type="entry name" value="lambda repressor-like DNA-binding domains"/>
    <property type="match status" value="1"/>
</dbReference>
<dbReference type="SUPFAM" id="SSF53822">
    <property type="entry name" value="Periplasmic binding protein-like I"/>
    <property type="match status" value="1"/>
</dbReference>
<dbReference type="PANTHER" id="PTHR30146:SF109">
    <property type="entry name" value="HTH-TYPE TRANSCRIPTIONAL REGULATOR GALS"/>
    <property type="match status" value="1"/>
</dbReference>
<dbReference type="EMBL" id="BAAANY010000003">
    <property type="protein sequence ID" value="GAA1662840.1"/>
    <property type="molecule type" value="Genomic_DNA"/>
</dbReference>
<keyword evidence="3" id="KW-0804">Transcription</keyword>
<keyword evidence="1" id="KW-0805">Transcription regulation</keyword>
<evidence type="ECO:0000313" key="5">
    <source>
        <dbReference type="EMBL" id="GAA1662840.1"/>
    </source>
</evidence>
<evidence type="ECO:0000256" key="3">
    <source>
        <dbReference type="ARBA" id="ARBA00023163"/>
    </source>
</evidence>